<accession>A0A5M8NW69</accession>
<sequence length="66" mass="7928">MLNFRSSLKQVLRIYPICGISRNQSITYFCRIKLAIIRYDRIYVDKKIKDINKVKVSHSFDYKLTL</sequence>
<dbReference type="Proteomes" id="UP000324575">
    <property type="component" value="Unassembled WGS sequence"/>
</dbReference>
<evidence type="ECO:0000313" key="2">
    <source>
        <dbReference type="Proteomes" id="UP000324575"/>
    </source>
</evidence>
<name>A0A5M8NW69_9BACT</name>
<evidence type="ECO:0000313" key="1">
    <source>
        <dbReference type="EMBL" id="KAA6300627.1"/>
    </source>
</evidence>
<protein>
    <submittedName>
        <fullName evidence="1">Uncharacterized protein</fullName>
    </submittedName>
</protein>
<gene>
    <name evidence="1" type="ORF">EZS26_003233</name>
</gene>
<organism evidence="1 2">
    <name type="scientific">Candidatus Ordinivivax streblomastigis</name>
    <dbReference type="NCBI Taxonomy" id="2540710"/>
    <lineage>
        <taxon>Bacteria</taxon>
        <taxon>Pseudomonadati</taxon>
        <taxon>Bacteroidota</taxon>
        <taxon>Bacteroidia</taxon>
        <taxon>Bacteroidales</taxon>
        <taxon>Candidatus Ordinivivax</taxon>
    </lineage>
</organism>
<proteinExistence type="predicted"/>
<dbReference type="AlphaFoldDB" id="A0A5M8NW69"/>
<reference evidence="1 2" key="1">
    <citation type="submission" date="2019-03" db="EMBL/GenBank/DDBJ databases">
        <title>Single cell metagenomics reveals metabolic interactions within the superorganism composed of flagellate Streblomastix strix and complex community of Bacteroidetes bacteria on its surface.</title>
        <authorList>
            <person name="Treitli S.C."/>
            <person name="Kolisko M."/>
            <person name="Husnik F."/>
            <person name="Keeling P."/>
            <person name="Hampl V."/>
        </authorList>
    </citation>
    <scope>NUCLEOTIDE SEQUENCE [LARGE SCALE GENOMIC DNA]</scope>
    <source>
        <strain evidence="1">St1</strain>
    </source>
</reference>
<comment type="caution">
    <text evidence="1">The sequence shown here is derived from an EMBL/GenBank/DDBJ whole genome shotgun (WGS) entry which is preliminary data.</text>
</comment>
<dbReference type="EMBL" id="SNRX01000061">
    <property type="protein sequence ID" value="KAA6300627.1"/>
    <property type="molecule type" value="Genomic_DNA"/>
</dbReference>